<dbReference type="InterPro" id="IPR017279">
    <property type="entry name" value="Tol-interleuk_rcpt_adapt_Tirap"/>
</dbReference>
<sequence length="412" mass="46167">MFYVINSVKCLVCIQSSTSIKRKKSNAKDITVQFFLLEVQHCNSLENDVKSMYGWFRRLLVKKESPQSSSSPHVQVRTPSPSVDGASSLVPTSTPNPPPPFLSSMIRWSQTYDLCVCHSPVDIEEAIRLATYLEKPACGLRCFLRQRDASVGGAIPTELCQAVQSSHCWALLITPNFLLDDWCQYMMHQALSEGPMSNRIIPLVLNLSYSQYPKELRFYYYKDLSKNPERGYTQVYKTVLKYLEDMDEKDAAKVDCNMHSTSNRLEGASCFPRTKLGLWSGLLTTSLKVSAVYKVRTSAVSATACQQESTPRLEPRPQSLLKLHQQHSSGRRKLSLIHLYANVTVLYSAGPSPDFVINALQQSFLSVQQAFSALNLVLNTSKTKVIWFGKNNAPLPTGVITTSEGLEFEVVT</sequence>
<dbReference type="GO" id="GO:0034142">
    <property type="term" value="P:toll-like receptor 4 signaling pathway"/>
    <property type="evidence" value="ECO:0007669"/>
    <property type="project" value="TreeGrafter"/>
</dbReference>
<proteinExistence type="predicted"/>
<dbReference type="Proteomes" id="UP000193380">
    <property type="component" value="Chromosome 27"/>
</dbReference>
<accession>A0A060WDM1</accession>
<dbReference type="PANTHER" id="PTHR22662">
    <property type="entry name" value="TIRAP"/>
    <property type="match status" value="1"/>
</dbReference>
<dbReference type="InterPro" id="IPR000157">
    <property type="entry name" value="TIR_dom"/>
</dbReference>
<dbReference type="EMBL" id="FR904414">
    <property type="protein sequence ID" value="CDQ62655.1"/>
    <property type="molecule type" value="Genomic_DNA"/>
</dbReference>
<protein>
    <recommendedName>
        <fullName evidence="2">TIR domain-containing protein</fullName>
    </recommendedName>
</protein>
<organism evidence="3 4">
    <name type="scientific">Oncorhynchus mykiss</name>
    <name type="common">Rainbow trout</name>
    <name type="synonym">Salmo gairdneri</name>
    <dbReference type="NCBI Taxonomy" id="8022"/>
    <lineage>
        <taxon>Eukaryota</taxon>
        <taxon>Metazoa</taxon>
        <taxon>Chordata</taxon>
        <taxon>Craniata</taxon>
        <taxon>Vertebrata</taxon>
        <taxon>Euteleostomi</taxon>
        <taxon>Actinopterygii</taxon>
        <taxon>Neopterygii</taxon>
        <taxon>Teleostei</taxon>
        <taxon>Protacanthopterygii</taxon>
        <taxon>Salmoniformes</taxon>
        <taxon>Salmonidae</taxon>
        <taxon>Salmoninae</taxon>
        <taxon>Oncorhynchus</taxon>
    </lineage>
</organism>
<gene>
    <name evidence="3" type="ORF">GSONMT00067555001</name>
</gene>
<dbReference type="GO" id="GO:0005886">
    <property type="term" value="C:plasma membrane"/>
    <property type="evidence" value="ECO:0007669"/>
    <property type="project" value="TreeGrafter"/>
</dbReference>
<evidence type="ECO:0000259" key="2">
    <source>
        <dbReference type="PROSITE" id="PS50104"/>
    </source>
</evidence>
<dbReference type="GO" id="GO:0035663">
    <property type="term" value="F:Toll-like receptor 2 binding"/>
    <property type="evidence" value="ECO:0007669"/>
    <property type="project" value="TreeGrafter"/>
</dbReference>
<dbReference type="PROSITE" id="PS50104">
    <property type="entry name" value="TIR"/>
    <property type="match status" value="1"/>
</dbReference>
<dbReference type="GO" id="GO:0032760">
    <property type="term" value="P:positive regulation of tumor necrosis factor production"/>
    <property type="evidence" value="ECO:0007669"/>
    <property type="project" value="TreeGrafter"/>
</dbReference>
<dbReference type="SUPFAM" id="SSF52200">
    <property type="entry name" value="Toll/Interleukin receptor TIR domain"/>
    <property type="match status" value="1"/>
</dbReference>
<name>A0A060WDM1_ONCMY</name>
<reference evidence="3 4" key="1">
    <citation type="journal article" date="2014" name="Nat. Commun.">
        <title>The rainbow trout genome provides novel insights into evolution after whole-genome duplication in vertebrates.</title>
        <authorList>
            <person name="Berthelot C."/>
            <person name="Brunet F."/>
            <person name="Chalopin D."/>
            <person name="Juanchich A."/>
            <person name="Bernard M."/>
            <person name="Noel B."/>
            <person name="Bento P."/>
            <person name="Da Silva C."/>
            <person name="Labadie K."/>
            <person name="Alberti A."/>
            <person name="Aury J.M."/>
            <person name="Louis A."/>
            <person name="Dehais P."/>
            <person name="Bardou P."/>
            <person name="Montfort J."/>
            <person name="Klopp C."/>
            <person name="Cabau C."/>
            <person name="Gaspin C."/>
            <person name="Thorgaard G.H."/>
            <person name="Boussaha M."/>
            <person name="Quillet E."/>
            <person name="Guyomard R."/>
            <person name="Galiana D."/>
            <person name="Bobe J."/>
            <person name="Volff J.N."/>
            <person name="Genet C."/>
            <person name="Wincker P."/>
            <person name="Jaillon O."/>
            <person name="Roest Crollius H."/>
            <person name="Guiguen Y."/>
        </authorList>
    </citation>
    <scope>NUCLEOTIDE SEQUENCE [LARGE SCALE GENOMIC DNA]</scope>
</reference>
<dbReference type="GO" id="GO:0005737">
    <property type="term" value="C:cytoplasm"/>
    <property type="evidence" value="ECO:0007669"/>
    <property type="project" value="TreeGrafter"/>
</dbReference>
<dbReference type="AlphaFoldDB" id="A0A060WDM1"/>
<dbReference type="InterPro" id="IPR035897">
    <property type="entry name" value="Toll_tir_struct_dom_sf"/>
</dbReference>
<evidence type="ECO:0000256" key="1">
    <source>
        <dbReference type="SAM" id="MobiDB-lite"/>
    </source>
</evidence>
<dbReference type="Pfam" id="PF13676">
    <property type="entry name" value="TIR_2"/>
    <property type="match status" value="1"/>
</dbReference>
<dbReference type="GO" id="GO:0035662">
    <property type="term" value="F:Toll-like receptor 4 binding"/>
    <property type="evidence" value="ECO:0007669"/>
    <property type="project" value="TreeGrafter"/>
</dbReference>
<dbReference type="Gene3D" id="3.40.50.10140">
    <property type="entry name" value="Toll/interleukin-1 receptor homology (TIR) domain"/>
    <property type="match status" value="1"/>
</dbReference>
<feature type="region of interest" description="Disordered" evidence="1">
    <location>
        <begin position="67"/>
        <end position="98"/>
    </location>
</feature>
<evidence type="ECO:0000313" key="4">
    <source>
        <dbReference type="Proteomes" id="UP000193380"/>
    </source>
</evidence>
<evidence type="ECO:0000313" key="3">
    <source>
        <dbReference type="EMBL" id="CDQ62655.1"/>
    </source>
</evidence>
<feature type="compositionally biased region" description="Low complexity" evidence="1">
    <location>
        <begin position="67"/>
        <end position="76"/>
    </location>
</feature>
<dbReference type="PaxDb" id="8022-A0A060WDM1"/>
<dbReference type="GO" id="GO:0043123">
    <property type="term" value="P:positive regulation of canonical NF-kappaB signal transduction"/>
    <property type="evidence" value="ECO:0007669"/>
    <property type="project" value="TreeGrafter"/>
</dbReference>
<feature type="domain" description="TIR" evidence="2">
    <location>
        <begin position="110"/>
        <end position="243"/>
    </location>
</feature>
<dbReference type="PANTHER" id="PTHR22662:SF0">
    <property type="entry name" value="TOLL_INTERLEUKIN-1 RECEPTOR DOMAIN-CONTAINING ADAPTER PROTEIN"/>
    <property type="match status" value="1"/>
</dbReference>
<dbReference type="STRING" id="8022.A0A060WDM1"/>
<dbReference type="GO" id="GO:2000343">
    <property type="term" value="P:positive regulation of chemokine (C-X-C motif) ligand 2 production"/>
    <property type="evidence" value="ECO:0007669"/>
    <property type="project" value="TreeGrafter"/>
</dbReference>